<dbReference type="Proteomes" id="UP001635816">
    <property type="component" value="Unassembled WGS sequence"/>
</dbReference>
<evidence type="ECO:0000313" key="1">
    <source>
        <dbReference type="EMBL" id="MFN6545046.1"/>
    </source>
</evidence>
<protein>
    <submittedName>
        <fullName evidence="1">Uncharacterized protein</fullName>
    </submittedName>
</protein>
<reference evidence="1 2" key="1">
    <citation type="submission" date="2024-12" db="EMBL/GenBank/DDBJ databases">
        <title>The coexistence of Mycolicibacterium septicum and Mycolicibacterium nivoides in clinical samples.</title>
        <authorList>
            <person name="Wang C."/>
            <person name="Feng Y."/>
            <person name="Zong Z."/>
        </authorList>
    </citation>
    <scope>NUCLEOTIDE SEQUENCE [LARGE SCALE GENOMIC DNA]</scope>
    <source>
        <strain evidence="1 2">120309</strain>
    </source>
</reference>
<accession>A0ABW9LAR7</accession>
<gene>
    <name evidence="1" type="ORF">ACK4CT_17820</name>
</gene>
<comment type="caution">
    <text evidence="1">The sequence shown here is derived from an EMBL/GenBank/DDBJ whole genome shotgun (WGS) entry which is preliminary data.</text>
</comment>
<dbReference type="RefSeq" id="WP_205866829.1">
    <property type="nucleotide sequence ID" value="NZ_CP034072.1"/>
</dbReference>
<organism evidence="1 2">
    <name type="scientific">Mycolicibacterium nivoides</name>
    <dbReference type="NCBI Taxonomy" id="2487344"/>
    <lineage>
        <taxon>Bacteria</taxon>
        <taxon>Bacillati</taxon>
        <taxon>Actinomycetota</taxon>
        <taxon>Actinomycetes</taxon>
        <taxon>Mycobacteriales</taxon>
        <taxon>Mycobacteriaceae</taxon>
        <taxon>Mycolicibacterium</taxon>
    </lineage>
</organism>
<keyword evidence="2" id="KW-1185">Reference proteome</keyword>
<name>A0ABW9LAR7_9MYCO</name>
<dbReference type="GeneID" id="300555423"/>
<dbReference type="EMBL" id="JBKBDD010000006">
    <property type="protein sequence ID" value="MFN6545046.1"/>
    <property type="molecule type" value="Genomic_DNA"/>
</dbReference>
<proteinExistence type="predicted"/>
<evidence type="ECO:0000313" key="2">
    <source>
        <dbReference type="Proteomes" id="UP001635816"/>
    </source>
</evidence>
<sequence length="49" mass="5592">MKTYLKYPPRQLQSEGYTGPITVSQYQRFKYVREQLAADGVNIALPTGN</sequence>